<evidence type="ECO:0000256" key="4">
    <source>
        <dbReference type="ARBA" id="ARBA00022964"/>
    </source>
</evidence>
<dbReference type="GeneID" id="93573967"/>
<dbReference type="STRING" id="767769.A0A1L9U4A3"/>
<dbReference type="OMA" id="THFDAHA"/>
<dbReference type="OrthoDB" id="93019at2759"/>
<evidence type="ECO:0000256" key="6">
    <source>
        <dbReference type="ARBA" id="ARBA00023004"/>
    </source>
</evidence>
<name>A0A1L9U4A3_ASPBC</name>
<protein>
    <recommendedName>
        <fullName evidence="7">TauD/TfdA-like domain-containing protein</fullName>
    </recommendedName>
</protein>
<keyword evidence="6" id="KW-0408">Iron</keyword>
<dbReference type="VEuPathDB" id="FungiDB:ASPBRDRAFT_200826"/>
<keyword evidence="9" id="KW-1185">Reference proteome</keyword>
<keyword evidence="4" id="KW-0223">Dioxygenase</keyword>
<dbReference type="GO" id="GO:0046872">
    <property type="term" value="F:metal ion binding"/>
    <property type="evidence" value="ECO:0007669"/>
    <property type="project" value="UniProtKB-KW"/>
</dbReference>
<dbReference type="PANTHER" id="PTHR43779">
    <property type="entry name" value="DIOXYGENASE RV0097-RELATED"/>
    <property type="match status" value="1"/>
</dbReference>
<comment type="cofactor">
    <cofactor evidence="1">
        <name>Fe(2+)</name>
        <dbReference type="ChEBI" id="CHEBI:29033"/>
    </cofactor>
</comment>
<dbReference type="AlphaFoldDB" id="A0A1L9U4A3"/>
<comment type="similarity">
    <text evidence="2">Belongs to the TfdA dioxygenase family.</text>
</comment>
<keyword evidence="5" id="KW-0560">Oxidoreductase</keyword>
<dbReference type="InterPro" id="IPR042098">
    <property type="entry name" value="TauD-like_sf"/>
</dbReference>
<dbReference type="InterPro" id="IPR003819">
    <property type="entry name" value="TauD/TfdA-like"/>
</dbReference>
<dbReference type="Proteomes" id="UP000184499">
    <property type="component" value="Unassembled WGS sequence"/>
</dbReference>
<dbReference type="Pfam" id="PF02668">
    <property type="entry name" value="TauD"/>
    <property type="match status" value="1"/>
</dbReference>
<evidence type="ECO:0000256" key="5">
    <source>
        <dbReference type="ARBA" id="ARBA00023002"/>
    </source>
</evidence>
<dbReference type="GO" id="GO:0051213">
    <property type="term" value="F:dioxygenase activity"/>
    <property type="evidence" value="ECO:0007669"/>
    <property type="project" value="UniProtKB-KW"/>
</dbReference>
<feature type="domain" description="TauD/TfdA-like" evidence="7">
    <location>
        <begin position="16"/>
        <end position="366"/>
    </location>
</feature>
<evidence type="ECO:0000256" key="1">
    <source>
        <dbReference type="ARBA" id="ARBA00001954"/>
    </source>
</evidence>
<sequence>MAIVVTPLSTAPGSNAKFGATITGVDLNFLTEEDFQMIRNAIYVHKVVVVKGQHDLLPAKQFEFVHRLDPAAERVHGFDTEDVTDETSGVLGPRFNIIPGSTGVTLVGQGYQGDDHYGLKGITAKSTTHFDAHAEPLSLADVANGATRFGAFHFDGVIYGSYPSRVTTLRCVRAPKGPDLTVRWDDGSGHTMTVKPGLTAFIDSAQMYSMLTEEEKNIADHSRWEPAPQPYVWTGTRKIRNSGLGMAPGGETVPLEKLPAWTPEKVYQFPMVWVNPVTGVRSFQVLPDVVRTFYLKKGPDDEEEVVEDGERIRTFLNQIIDRIIKPENILVPTYEEGDIVMFNNWEVMHSSIDFPSSYGSRSMHQCHIPSSTFPAGPVSVS</sequence>
<dbReference type="SUPFAM" id="SSF51197">
    <property type="entry name" value="Clavaminate synthase-like"/>
    <property type="match status" value="1"/>
</dbReference>
<evidence type="ECO:0000313" key="8">
    <source>
        <dbReference type="EMBL" id="OJJ66500.1"/>
    </source>
</evidence>
<evidence type="ECO:0000256" key="3">
    <source>
        <dbReference type="ARBA" id="ARBA00022723"/>
    </source>
</evidence>
<reference evidence="9" key="1">
    <citation type="journal article" date="2017" name="Genome Biol.">
        <title>Comparative genomics reveals high biological diversity and specific adaptations in the industrially and medically important fungal genus Aspergillus.</title>
        <authorList>
            <person name="de Vries R.P."/>
            <person name="Riley R."/>
            <person name="Wiebenga A."/>
            <person name="Aguilar-Osorio G."/>
            <person name="Amillis S."/>
            <person name="Uchima C.A."/>
            <person name="Anderluh G."/>
            <person name="Asadollahi M."/>
            <person name="Askin M."/>
            <person name="Barry K."/>
            <person name="Battaglia E."/>
            <person name="Bayram O."/>
            <person name="Benocci T."/>
            <person name="Braus-Stromeyer S.A."/>
            <person name="Caldana C."/>
            <person name="Canovas D."/>
            <person name="Cerqueira G.C."/>
            <person name="Chen F."/>
            <person name="Chen W."/>
            <person name="Choi C."/>
            <person name="Clum A."/>
            <person name="Dos Santos R.A."/>
            <person name="Damasio A.R."/>
            <person name="Diallinas G."/>
            <person name="Emri T."/>
            <person name="Fekete E."/>
            <person name="Flipphi M."/>
            <person name="Freyberg S."/>
            <person name="Gallo A."/>
            <person name="Gournas C."/>
            <person name="Habgood R."/>
            <person name="Hainaut M."/>
            <person name="Harispe M.L."/>
            <person name="Henrissat B."/>
            <person name="Hilden K.S."/>
            <person name="Hope R."/>
            <person name="Hossain A."/>
            <person name="Karabika E."/>
            <person name="Karaffa L."/>
            <person name="Karanyi Z."/>
            <person name="Krasevec N."/>
            <person name="Kuo A."/>
            <person name="Kusch H."/>
            <person name="LaButti K."/>
            <person name="Lagendijk E.L."/>
            <person name="Lapidus A."/>
            <person name="Levasseur A."/>
            <person name="Lindquist E."/>
            <person name="Lipzen A."/>
            <person name="Logrieco A.F."/>
            <person name="MacCabe A."/>
            <person name="Maekelae M.R."/>
            <person name="Malavazi I."/>
            <person name="Melin P."/>
            <person name="Meyer V."/>
            <person name="Mielnichuk N."/>
            <person name="Miskei M."/>
            <person name="Molnar A.P."/>
            <person name="Mule G."/>
            <person name="Ngan C.Y."/>
            <person name="Orejas M."/>
            <person name="Orosz E."/>
            <person name="Ouedraogo J.P."/>
            <person name="Overkamp K.M."/>
            <person name="Park H.-S."/>
            <person name="Perrone G."/>
            <person name="Piumi F."/>
            <person name="Punt P.J."/>
            <person name="Ram A.F."/>
            <person name="Ramon A."/>
            <person name="Rauscher S."/>
            <person name="Record E."/>
            <person name="Riano-Pachon D.M."/>
            <person name="Robert V."/>
            <person name="Roehrig J."/>
            <person name="Ruller R."/>
            <person name="Salamov A."/>
            <person name="Salih N.S."/>
            <person name="Samson R.A."/>
            <person name="Sandor E."/>
            <person name="Sanguinetti M."/>
            <person name="Schuetze T."/>
            <person name="Sepcic K."/>
            <person name="Shelest E."/>
            <person name="Sherlock G."/>
            <person name="Sophianopoulou V."/>
            <person name="Squina F.M."/>
            <person name="Sun H."/>
            <person name="Susca A."/>
            <person name="Todd R.B."/>
            <person name="Tsang A."/>
            <person name="Unkles S.E."/>
            <person name="van de Wiele N."/>
            <person name="van Rossen-Uffink D."/>
            <person name="Oliveira J.V."/>
            <person name="Vesth T.C."/>
            <person name="Visser J."/>
            <person name="Yu J.-H."/>
            <person name="Zhou M."/>
            <person name="Andersen M.R."/>
            <person name="Archer D.B."/>
            <person name="Baker S.E."/>
            <person name="Benoit I."/>
            <person name="Brakhage A.A."/>
            <person name="Braus G.H."/>
            <person name="Fischer R."/>
            <person name="Frisvad J.C."/>
            <person name="Goldman G.H."/>
            <person name="Houbraken J."/>
            <person name="Oakley B."/>
            <person name="Pocsi I."/>
            <person name="Scazzocchio C."/>
            <person name="Seiboth B."/>
            <person name="vanKuyk P.A."/>
            <person name="Wortman J."/>
            <person name="Dyer P.S."/>
            <person name="Grigoriev I.V."/>
        </authorList>
    </citation>
    <scope>NUCLEOTIDE SEQUENCE [LARGE SCALE GENOMIC DNA]</scope>
    <source>
        <strain evidence="9">CBS 101740 / IMI 381727 / IBT 21946</strain>
    </source>
</reference>
<organism evidence="8 9">
    <name type="scientific">Aspergillus brasiliensis (strain CBS 101740 / IMI 381727 / IBT 21946)</name>
    <dbReference type="NCBI Taxonomy" id="767769"/>
    <lineage>
        <taxon>Eukaryota</taxon>
        <taxon>Fungi</taxon>
        <taxon>Dikarya</taxon>
        <taxon>Ascomycota</taxon>
        <taxon>Pezizomycotina</taxon>
        <taxon>Eurotiomycetes</taxon>
        <taxon>Eurotiomycetidae</taxon>
        <taxon>Eurotiales</taxon>
        <taxon>Aspergillaceae</taxon>
        <taxon>Aspergillus</taxon>
        <taxon>Aspergillus subgen. Circumdati</taxon>
    </lineage>
</organism>
<dbReference type="PANTHER" id="PTHR43779:SF2">
    <property type="entry name" value="ALPHA-KETOGLUTARATE-DEPENDENT XANTHINE DIOXYGENASE XAN1"/>
    <property type="match status" value="1"/>
</dbReference>
<dbReference type="InterPro" id="IPR051178">
    <property type="entry name" value="TfdA_dioxygenase"/>
</dbReference>
<evidence type="ECO:0000259" key="7">
    <source>
        <dbReference type="Pfam" id="PF02668"/>
    </source>
</evidence>
<dbReference type="Gene3D" id="3.60.130.10">
    <property type="entry name" value="Clavaminate synthase-like"/>
    <property type="match status" value="1"/>
</dbReference>
<keyword evidence="3" id="KW-0479">Metal-binding</keyword>
<evidence type="ECO:0000313" key="9">
    <source>
        <dbReference type="Proteomes" id="UP000184499"/>
    </source>
</evidence>
<dbReference type="RefSeq" id="XP_067473750.1">
    <property type="nucleotide sequence ID" value="XM_067621479.1"/>
</dbReference>
<evidence type="ECO:0000256" key="2">
    <source>
        <dbReference type="ARBA" id="ARBA00005896"/>
    </source>
</evidence>
<gene>
    <name evidence="8" type="ORF">ASPBRDRAFT_200826</name>
</gene>
<accession>A0A1L9U4A3</accession>
<dbReference type="EMBL" id="KV878698">
    <property type="protein sequence ID" value="OJJ66500.1"/>
    <property type="molecule type" value="Genomic_DNA"/>
</dbReference>
<proteinExistence type="inferred from homology"/>